<dbReference type="EMBL" id="JAAGBB010000005">
    <property type="protein sequence ID" value="MBR0663955.1"/>
    <property type="molecule type" value="Genomic_DNA"/>
</dbReference>
<dbReference type="Pfam" id="PF00126">
    <property type="entry name" value="HTH_1"/>
    <property type="match status" value="1"/>
</dbReference>
<keyword evidence="2" id="KW-0805">Transcription regulation</keyword>
<dbReference type="PANTHER" id="PTHR30419:SF8">
    <property type="entry name" value="NITROGEN ASSIMILATION TRANSCRIPTIONAL ACTIVATOR-RELATED"/>
    <property type="match status" value="1"/>
</dbReference>
<evidence type="ECO:0000256" key="1">
    <source>
        <dbReference type="ARBA" id="ARBA00009437"/>
    </source>
</evidence>
<comment type="caution">
    <text evidence="6">The sequence shown here is derived from an EMBL/GenBank/DDBJ whole genome shotgun (WGS) entry which is preliminary data.</text>
</comment>
<dbReference type="RefSeq" id="WP_211851543.1">
    <property type="nucleotide sequence ID" value="NZ_JAAGBB010000005.1"/>
</dbReference>
<evidence type="ECO:0000256" key="4">
    <source>
        <dbReference type="ARBA" id="ARBA00023163"/>
    </source>
</evidence>
<dbReference type="InterPro" id="IPR050950">
    <property type="entry name" value="HTH-type_LysR_regulators"/>
</dbReference>
<keyword evidence="4" id="KW-0804">Transcription</keyword>
<protein>
    <submittedName>
        <fullName evidence="6">LysR family transcriptional regulator</fullName>
    </submittedName>
</protein>
<evidence type="ECO:0000259" key="5">
    <source>
        <dbReference type="PROSITE" id="PS50931"/>
    </source>
</evidence>
<dbReference type="PANTHER" id="PTHR30419">
    <property type="entry name" value="HTH-TYPE TRANSCRIPTIONAL REGULATOR YBHD"/>
    <property type="match status" value="1"/>
</dbReference>
<keyword evidence="7" id="KW-1185">Reference proteome</keyword>
<proteinExistence type="inferred from homology"/>
<dbReference type="InterPro" id="IPR036390">
    <property type="entry name" value="WH_DNA-bd_sf"/>
</dbReference>
<comment type="similarity">
    <text evidence="1">Belongs to the LysR transcriptional regulatory family.</text>
</comment>
<dbReference type="SUPFAM" id="SSF46785">
    <property type="entry name" value="Winged helix' DNA-binding domain"/>
    <property type="match status" value="1"/>
</dbReference>
<dbReference type="SUPFAM" id="SSF53850">
    <property type="entry name" value="Periplasmic binding protein-like II"/>
    <property type="match status" value="1"/>
</dbReference>
<evidence type="ECO:0000313" key="6">
    <source>
        <dbReference type="EMBL" id="MBR0663955.1"/>
    </source>
</evidence>
<dbReference type="PROSITE" id="PS50931">
    <property type="entry name" value="HTH_LYSR"/>
    <property type="match status" value="1"/>
</dbReference>
<dbReference type="Pfam" id="PF03466">
    <property type="entry name" value="LysR_substrate"/>
    <property type="match status" value="1"/>
</dbReference>
<gene>
    <name evidence="6" type="ORF">GXW71_06245</name>
</gene>
<name>A0ABS5EUJ3_9PROT</name>
<reference evidence="7" key="1">
    <citation type="journal article" date="2021" name="Syst. Appl. Microbiol.">
        <title>Roseomonas hellenica sp. nov., isolated from roots of wild-growing Alkanna tinctoria.</title>
        <authorList>
            <person name="Rat A."/>
            <person name="Naranjo H.D."/>
            <person name="Lebbe L."/>
            <person name="Cnockaert M."/>
            <person name="Krigas N."/>
            <person name="Grigoriadou K."/>
            <person name="Maloupa E."/>
            <person name="Willems A."/>
        </authorList>
    </citation>
    <scope>NUCLEOTIDE SEQUENCE [LARGE SCALE GENOMIC DNA]</scope>
    <source>
        <strain evidence="7">LMG 31523</strain>
    </source>
</reference>
<dbReference type="Proteomes" id="UP001196870">
    <property type="component" value="Unassembled WGS sequence"/>
</dbReference>
<keyword evidence="3" id="KW-0238">DNA-binding</keyword>
<dbReference type="Gene3D" id="3.40.190.290">
    <property type="match status" value="1"/>
</dbReference>
<dbReference type="InterPro" id="IPR000847">
    <property type="entry name" value="LysR_HTH_N"/>
</dbReference>
<evidence type="ECO:0000313" key="7">
    <source>
        <dbReference type="Proteomes" id="UP001196870"/>
    </source>
</evidence>
<dbReference type="Gene3D" id="1.10.10.10">
    <property type="entry name" value="Winged helix-like DNA-binding domain superfamily/Winged helix DNA-binding domain"/>
    <property type="match status" value="1"/>
</dbReference>
<evidence type="ECO:0000256" key="2">
    <source>
        <dbReference type="ARBA" id="ARBA00023015"/>
    </source>
</evidence>
<sequence>MPSTPRRFLSEAQRLPLANRLAGLDQRRLLYLHEAVAAGSVRGGAERLGVSASALSRQIARMEGELGIALLERHGRGVRPTEAGALLDDYCAEQRARLDGVIAQLQEITGARRGQVSLGLGEGFLWHVMGEPLRSFVDAHPQLHVNLQVGSTDQLVAQLLDDTIQMALMFNPPPDAQLQSHAARRHPMRIIVRPGHPLARLGRRVTLADLKKHRLGLLPGGYGVRQVLLSAEHGDRTRLVPQLLTNSARALLHFVEQWNGVIITAAFAAAREVEEGRVLALEAEPPLLEGGEAHLVTRRGRRLSPAAQQLLRHLRSKVTIVRRF</sequence>
<dbReference type="InterPro" id="IPR036388">
    <property type="entry name" value="WH-like_DNA-bd_sf"/>
</dbReference>
<feature type="domain" description="HTH lysR-type" evidence="5">
    <location>
        <begin position="24"/>
        <end position="81"/>
    </location>
</feature>
<evidence type="ECO:0000256" key="3">
    <source>
        <dbReference type="ARBA" id="ARBA00023125"/>
    </source>
</evidence>
<dbReference type="InterPro" id="IPR005119">
    <property type="entry name" value="LysR_subst-bd"/>
</dbReference>
<accession>A0ABS5EUJ3</accession>
<organism evidence="6 7">
    <name type="scientific">Plastoroseomonas hellenica</name>
    <dbReference type="NCBI Taxonomy" id="2687306"/>
    <lineage>
        <taxon>Bacteria</taxon>
        <taxon>Pseudomonadati</taxon>
        <taxon>Pseudomonadota</taxon>
        <taxon>Alphaproteobacteria</taxon>
        <taxon>Acetobacterales</taxon>
        <taxon>Acetobacteraceae</taxon>
        <taxon>Plastoroseomonas</taxon>
    </lineage>
</organism>